<sequence length="206" mass="22027">MRLVGDHVSLRTLRVLVCALALAGCEEDIQVGRGVPPAAGGGATTPTPPPDVTPTAPAAAPDAGVGLSYRDDDFVEAETNRDPFRSFAEIFVTRPTREPVQREVVMPRTAIDDMRLIAIVSGMANPSAMLVDTDGTGHTVHRGDYLGRPEVVQTGGEDAVPITLNWRVDRIRPGEVVLTREDPTAPNRPPLTRVLPLHSESAEATL</sequence>
<dbReference type="Proteomes" id="UP000034883">
    <property type="component" value="Chromosome"/>
</dbReference>
<dbReference type="STRING" id="927083.DB32_005509"/>
<proteinExistence type="predicted"/>
<dbReference type="KEGG" id="samy:DB32_005509"/>
<organism evidence="2 3">
    <name type="scientific">Sandaracinus amylolyticus</name>
    <dbReference type="NCBI Taxonomy" id="927083"/>
    <lineage>
        <taxon>Bacteria</taxon>
        <taxon>Pseudomonadati</taxon>
        <taxon>Myxococcota</taxon>
        <taxon>Polyangia</taxon>
        <taxon>Polyangiales</taxon>
        <taxon>Sandaracinaceae</taxon>
        <taxon>Sandaracinus</taxon>
    </lineage>
</organism>
<evidence type="ECO:0000313" key="3">
    <source>
        <dbReference type="Proteomes" id="UP000034883"/>
    </source>
</evidence>
<dbReference type="Gene3D" id="2.30.30.830">
    <property type="match status" value="1"/>
</dbReference>
<dbReference type="OrthoDB" id="5519976at2"/>
<gene>
    <name evidence="2" type="ORF">DB32_005509</name>
</gene>
<name>A0A0F6YJR2_9BACT</name>
<dbReference type="EMBL" id="CP011125">
    <property type="protein sequence ID" value="AKF08360.1"/>
    <property type="molecule type" value="Genomic_DNA"/>
</dbReference>
<feature type="region of interest" description="Disordered" evidence="1">
    <location>
        <begin position="180"/>
        <end position="206"/>
    </location>
</feature>
<evidence type="ECO:0000313" key="2">
    <source>
        <dbReference type="EMBL" id="AKF08360.1"/>
    </source>
</evidence>
<feature type="compositionally biased region" description="Low complexity" evidence="1">
    <location>
        <begin position="53"/>
        <end position="63"/>
    </location>
</feature>
<dbReference type="RefSeq" id="WP_053235514.1">
    <property type="nucleotide sequence ID" value="NZ_CP011125.1"/>
</dbReference>
<evidence type="ECO:0008006" key="4">
    <source>
        <dbReference type="Google" id="ProtNLM"/>
    </source>
</evidence>
<dbReference type="PROSITE" id="PS51257">
    <property type="entry name" value="PROKAR_LIPOPROTEIN"/>
    <property type="match status" value="1"/>
</dbReference>
<dbReference type="AlphaFoldDB" id="A0A0F6YJR2"/>
<keyword evidence="3" id="KW-1185">Reference proteome</keyword>
<accession>A0A0F6YJR2</accession>
<feature type="region of interest" description="Disordered" evidence="1">
    <location>
        <begin position="36"/>
        <end position="63"/>
    </location>
</feature>
<protein>
    <recommendedName>
        <fullName evidence="4">Type IV pilus biogenesis protein PilP</fullName>
    </recommendedName>
</protein>
<reference evidence="2 3" key="1">
    <citation type="submission" date="2015-03" db="EMBL/GenBank/DDBJ databases">
        <title>Genome assembly of Sandaracinus amylolyticus DSM 53668.</title>
        <authorList>
            <person name="Sharma G."/>
            <person name="Subramanian S."/>
        </authorList>
    </citation>
    <scope>NUCLEOTIDE SEQUENCE [LARGE SCALE GENOMIC DNA]</scope>
    <source>
        <strain evidence="2 3">DSM 53668</strain>
    </source>
</reference>
<evidence type="ECO:0000256" key="1">
    <source>
        <dbReference type="SAM" id="MobiDB-lite"/>
    </source>
</evidence>